<dbReference type="Proteomes" id="UP000799764">
    <property type="component" value="Unassembled WGS sequence"/>
</dbReference>
<comment type="caution">
    <text evidence="1">The sequence shown here is derived from an EMBL/GenBank/DDBJ whole genome shotgun (WGS) entry which is preliminary data.</text>
</comment>
<protein>
    <submittedName>
        <fullName evidence="1">Uncharacterized protein</fullName>
    </submittedName>
</protein>
<organism evidence="1 2">
    <name type="scientific">Karstenula rhodostoma CBS 690.94</name>
    <dbReference type="NCBI Taxonomy" id="1392251"/>
    <lineage>
        <taxon>Eukaryota</taxon>
        <taxon>Fungi</taxon>
        <taxon>Dikarya</taxon>
        <taxon>Ascomycota</taxon>
        <taxon>Pezizomycotina</taxon>
        <taxon>Dothideomycetes</taxon>
        <taxon>Pleosporomycetidae</taxon>
        <taxon>Pleosporales</taxon>
        <taxon>Massarineae</taxon>
        <taxon>Didymosphaeriaceae</taxon>
        <taxon>Karstenula</taxon>
    </lineage>
</organism>
<reference evidence="1" key="1">
    <citation type="journal article" date="2020" name="Stud. Mycol.">
        <title>101 Dothideomycetes genomes: a test case for predicting lifestyles and emergence of pathogens.</title>
        <authorList>
            <person name="Haridas S."/>
            <person name="Albert R."/>
            <person name="Binder M."/>
            <person name="Bloem J."/>
            <person name="Labutti K."/>
            <person name="Salamov A."/>
            <person name="Andreopoulos B."/>
            <person name="Baker S."/>
            <person name="Barry K."/>
            <person name="Bills G."/>
            <person name="Bluhm B."/>
            <person name="Cannon C."/>
            <person name="Castanera R."/>
            <person name="Culley D."/>
            <person name="Daum C."/>
            <person name="Ezra D."/>
            <person name="Gonzalez J."/>
            <person name="Henrissat B."/>
            <person name="Kuo A."/>
            <person name="Liang C."/>
            <person name="Lipzen A."/>
            <person name="Lutzoni F."/>
            <person name="Magnuson J."/>
            <person name="Mondo S."/>
            <person name="Nolan M."/>
            <person name="Ohm R."/>
            <person name="Pangilinan J."/>
            <person name="Park H.-J."/>
            <person name="Ramirez L."/>
            <person name="Alfaro M."/>
            <person name="Sun H."/>
            <person name="Tritt A."/>
            <person name="Yoshinaga Y."/>
            <person name="Zwiers L.-H."/>
            <person name="Turgeon B."/>
            <person name="Goodwin S."/>
            <person name="Spatafora J."/>
            <person name="Crous P."/>
            <person name="Grigoriev I."/>
        </authorList>
    </citation>
    <scope>NUCLEOTIDE SEQUENCE</scope>
    <source>
        <strain evidence="1">CBS 690.94</strain>
    </source>
</reference>
<dbReference type="EMBL" id="MU001507">
    <property type="protein sequence ID" value="KAF2440772.1"/>
    <property type="molecule type" value="Genomic_DNA"/>
</dbReference>
<gene>
    <name evidence="1" type="ORF">P171DRAFT_447676</name>
</gene>
<sequence length="196" mass="22204">MPPFSVSKNLSVVFFVEQRSSRRRPGRRTNKHNNAFHTLPVHVDSPKFRSVCVVIDSRACDRVDRQIPAWRDLAGPVVPVFRGGSEYSETRYGFMTKHSSIGSARACGGGAGFERSHRPVAVCRGRRFARNARMLKTDKEHNRFGGCLCEGRGSIVANLIAPRRKTSIRVRRHIATLSRAFESLARPDCSRRKRWL</sequence>
<evidence type="ECO:0000313" key="1">
    <source>
        <dbReference type="EMBL" id="KAF2440772.1"/>
    </source>
</evidence>
<dbReference type="AlphaFoldDB" id="A0A9P4PBH6"/>
<accession>A0A9P4PBH6</accession>
<proteinExistence type="predicted"/>
<name>A0A9P4PBH6_9PLEO</name>
<evidence type="ECO:0000313" key="2">
    <source>
        <dbReference type="Proteomes" id="UP000799764"/>
    </source>
</evidence>
<keyword evidence="2" id="KW-1185">Reference proteome</keyword>